<protein>
    <recommendedName>
        <fullName evidence="3">Blue-light-activated histidine kinase</fullName>
        <ecNumber evidence="2">2.7.13.3</ecNumber>
    </recommendedName>
</protein>
<evidence type="ECO:0000256" key="4">
    <source>
        <dbReference type="ARBA" id="ARBA00022543"/>
    </source>
</evidence>
<reference evidence="20" key="2">
    <citation type="submission" date="2015-01" db="EMBL/GenBank/DDBJ databases">
        <title>Complete genome sequence of Methylobacterium aquaticum strain 22A.</title>
        <authorList>
            <person name="Tani A."/>
            <person name="Ogura Y."/>
            <person name="Hayashi T."/>
        </authorList>
    </citation>
    <scope>NUCLEOTIDE SEQUENCE [LARGE SCALE GENOMIC DNA]</scope>
    <source>
        <strain evidence="20">MA-22A</strain>
        <plasmid evidence="20">Plasmid pMaq22A_1p DNA</plasmid>
    </source>
</reference>
<comment type="catalytic activity">
    <reaction evidence="1">
        <text>ATP + protein L-histidine = ADP + protein N-phospho-L-histidine.</text>
        <dbReference type="EC" id="2.7.13.3"/>
    </reaction>
</comment>
<evidence type="ECO:0000256" key="1">
    <source>
        <dbReference type="ARBA" id="ARBA00000085"/>
    </source>
</evidence>
<dbReference type="InterPro" id="IPR036890">
    <property type="entry name" value="HATPase_C_sf"/>
</dbReference>
<dbReference type="SUPFAM" id="SSF55785">
    <property type="entry name" value="PYP-like sensor domain (PAS domain)"/>
    <property type="match status" value="3"/>
</dbReference>
<evidence type="ECO:0000256" key="11">
    <source>
        <dbReference type="ARBA" id="ARBA00022741"/>
    </source>
</evidence>
<dbReference type="InterPro" id="IPR035965">
    <property type="entry name" value="PAS-like_dom_sf"/>
</dbReference>
<keyword evidence="13" id="KW-0067">ATP-binding</keyword>
<dbReference type="GO" id="GO:0004673">
    <property type="term" value="F:protein histidine kinase activity"/>
    <property type="evidence" value="ECO:0007669"/>
    <property type="project" value="UniProtKB-EC"/>
</dbReference>
<dbReference type="InterPro" id="IPR000014">
    <property type="entry name" value="PAS"/>
</dbReference>
<feature type="domain" description="PAC" evidence="18">
    <location>
        <begin position="229"/>
        <end position="282"/>
    </location>
</feature>
<evidence type="ECO:0000256" key="3">
    <source>
        <dbReference type="ARBA" id="ARBA00021740"/>
    </source>
</evidence>
<dbReference type="PROSITE" id="PS50112">
    <property type="entry name" value="PAS"/>
    <property type="match status" value="1"/>
</dbReference>
<keyword evidence="6" id="KW-0716">Sensory transduction</keyword>
<evidence type="ECO:0000313" key="19">
    <source>
        <dbReference type="EMBL" id="BAQ49134.1"/>
    </source>
</evidence>
<dbReference type="PROSITE" id="PS50113">
    <property type="entry name" value="PAC"/>
    <property type="match status" value="1"/>
</dbReference>
<evidence type="ECO:0000313" key="20">
    <source>
        <dbReference type="Proteomes" id="UP000061432"/>
    </source>
</evidence>
<accession>A0A0C6FU85</accession>
<dbReference type="PANTHER" id="PTHR41523">
    <property type="entry name" value="TWO-COMPONENT SYSTEM SENSOR PROTEIN"/>
    <property type="match status" value="1"/>
</dbReference>
<keyword evidence="4" id="KW-0600">Photoreceptor protein</keyword>
<evidence type="ECO:0000256" key="13">
    <source>
        <dbReference type="ARBA" id="ARBA00022840"/>
    </source>
</evidence>
<dbReference type="Gene3D" id="3.30.565.10">
    <property type="entry name" value="Histidine kinase-like ATPase, C-terminal domain"/>
    <property type="match status" value="1"/>
</dbReference>
<evidence type="ECO:0000256" key="6">
    <source>
        <dbReference type="ARBA" id="ARBA00022606"/>
    </source>
</evidence>
<dbReference type="SMART" id="SM00911">
    <property type="entry name" value="HWE_HK"/>
    <property type="match status" value="1"/>
</dbReference>
<keyword evidence="19" id="KW-0614">Plasmid</keyword>
<dbReference type="InterPro" id="IPR013656">
    <property type="entry name" value="PAS_4"/>
</dbReference>
<dbReference type="GO" id="GO:0009881">
    <property type="term" value="F:photoreceptor activity"/>
    <property type="evidence" value="ECO:0007669"/>
    <property type="project" value="UniProtKB-KW"/>
</dbReference>
<dbReference type="EC" id="2.7.13.3" evidence="2"/>
<dbReference type="Gene3D" id="2.10.70.100">
    <property type="match status" value="1"/>
</dbReference>
<dbReference type="SMART" id="SM00091">
    <property type="entry name" value="PAS"/>
    <property type="match status" value="3"/>
</dbReference>
<evidence type="ECO:0000256" key="9">
    <source>
        <dbReference type="ARBA" id="ARBA00022679"/>
    </source>
</evidence>
<evidence type="ECO:0000256" key="12">
    <source>
        <dbReference type="ARBA" id="ARBA00022777"/>
    </source>
</evidence>
<keyword evidence="11" id="KW-0547">Nucleotide-binding</keyword>
<evidence type="ECO:0000256" key="10">
    <source>
        <dbReference type="ARBA" id="ARBA00022737"/>
    </source>
</evidence>
<keyword evidence="12 19" id="KW-0418">Kinase</keyword>
<keyword evidence="14" id="KW-0157">Chromophore</keyword>
<dbReference type="KEGG" id="maqu:Maq22A_1p34315"/>
<evidence type="ECO:0000256" key="5">
    <source>
        <dbReference type="ARBA" id="ARBA00022553"/>
    </source>
</evidence>
<evidence type="ECO:0000259" key="18">
    <source>
        <dbReference type="PROSITE" id="PS50113"/>
    </source>
</evidence>
<dbReference type="CDD" id="cd00130">
    <property type="entry name" value="PAS"/>
    <property type="match status" value="1"/>
</dbReference>
<dbReference type="GO" id="GO:0005524">
    <property type="term" value="F:ATP binding"/>
    <property type="evidence" value="ECO:0007669"/>
    <property type="project" value="UniProtKB-KW"/>
</dbReference>
<organism evidence="19 20">
    <name type="scientific">Methylobacterium aquaticum</name>
    <dbReference type="NCBI Taxonomy" id="270351"/>
    <lineage>
        <taxon>Bacteria</taxon>
        <taxon>Pseudomonadati</taxon>
        <taxon>Pseudomonadota</taxon>
        <taxon>Alphaproteobacteria</taxon>
        <taxon>Hyphomicrobiales</taxon>
        <taxon>Methylobacteriaceae</taxon>
        <taxon>Methylobacterium</taxon>
    </lineage>
</organism>
<evidence type="ECO:0000256" key="16">
    <source>
        <dbReference type="ARBA" id="ARBA00023170"/>
    </source>
</evidence>
<dbReference type="Pfam" id="PF08447">
    <property type="entry name" value="PAS_3"/>
    <property type="match status" value="1"/>
</dbReference>
<keyword evidence="10" id="KW-0677">Repeat</keyword>
<reference evidence="19 20" key="1">
    <citation type="journal article" date="2015" name="Genome Announc.">
        <title>Complete Genome Sequence of Methylobacterium aquaticum Strain 22A, Isolated from Racomitrium japonicum Moss.</title>
        <authorList>
            <person name="Tani A."/>
            <person name="Ogura Y."/>
            <person name="Hayashi T."/>
            <person name="Kimbara K."/>
        </authorList>
    </citation>
    <scope>NUCLEOTIDE SEQUENCE [LARGE SCALE GENOMIC DNA]</scope>
    <source>
        <strain evidence="19 20">MA-22A</strain>
        <plasmid evidence="20">Plasmid pMaq22A_1p DNA</plasmid>
    </source>
</reference>
<dbReference type="InterPro" id="IPR013655">
    <property type="entry name" value="PAS_fold_3"/>
</dbReference>
<evidence type="ECO:0000256" key="14">
    <source>
        <dbReference type="ARBA" id="ARBA00022991"/>
    </source>
</evidence>
<geneLocation type="plasmid" evidence="20">
    <name>pMaq22A_1p DNA</name>
</geneLocation>
<dbReference type="Gene3D" id="3.30.450.20">
    <property type="entry name" value="PAS domain"/>
    <property type="match status" value="3"/>
</dbReference>
<evidence type="ECO:0000259" key="17">
    <source>
        <dbReference type="PROSITE" id="PS50112"/>
    </source>
</evidence>
<dbReference type="InterPro" id="IPR011102">
    <property type="entry name" value="Sig_transdc_His_kinase_HWE"/>
</dbReference>
<evidence type="ECO:0000256" key="15">
    <source>
        <dbReference type="ARBA" id="ARBA00023026"/>
    </source>
</evidence>
<dbReference type="SMART" id="SM00086">
    <property type="entry name" value="PAC"/>
    <property type="match status" value="3"/>
</dbReference>
<dbReference type="OrthoDB" id="341208at2"/>
<keyword evidence="16" id="KW-0675">Receptor</keyword>
<evidence type="ECO:0000256" key="7">
    <source>
        <dbReference type="ARBA" id="ARBA00022630"/>
    </source>
</evidence>
<name>A0A0C6FU85_9HYPH</name>
<evidence type="ECO:0000256" key="8">
    <source>
        <dbReference type="ARBA" id="ARBA00022643"/>
    </source>
</evidence>
<dbReference type="PANTHER" id="PTHR41523:SF7">
    <property type="entry name" value="HISTIDINE KINASE"/>
    <property type="match status" value="1"/>
</dbReference>
<dbReference type="AlphaFoldDB" id="A0A0C6FU85"/>
<dbReference type="InterPro" id="IPR000700">
    <property type="entry name" value="PAS-assoc_C"/>
</dbReference>
<feature type="domain" description="PAS" evidence="17">
    <location>
        <begin position="71"/>
        <end position="134"/>
    </location>
</feature>
<keyword evidence="5" id="KW-0597">Phosphoprotein</keyword>
<dbReference type="Pfam" id="PF08448">
    <property type="entry name" value="PAS_4"/>
    <property type="match status" value="1"/>
</dbReference>
<keyword evidence="8" id="KW-0288">FMN</keyword>
<proteinExistence type="predicted"/>
<dbReference type="NCBIfam" id="TIGR00229">
    <property type="entry name" value="sensory_box"/>
    <property type="match status" value="1"/>
</dbReference>
<dbReference type="Proteomes" id="UP000061432">
    <property type="component" value="Plasmid pMaq22A_1p"/>
</dbReference>
<keyword evidence="15" id="KW-0843">Virulence</keyword>
<gene>
    <name evidence="19" type="ORF">Maq22A_1p34315</name>
</gene>
<keyword evidence="9" id="KW-0808">Transferase</keyword>
<dbReference type="InterPro" id="IPR001610">
    <property type="entry name" value="PAC"/>
</dbReference>
<keyword evidence="7" id="KW-0285">Flavoprotein</keyword>
<sequence>MFSIEPPSRAGRTLRFGISRRRRGARCRARRPRTHQECAALDQRPDAAPGLPDDLLSCFAFEGAPVGLACVAGSDGRIVAANPALAALLGTAPGSLVGRTLGESDGDPATGETVWHRADGSTVRLRLRAGLERDGHRVVAVDAISEETTPREDPLREQGHLALAAAGLGEWSWSPADGRIVLSDRAAAILGYPAGATPTWAVLREAVARDDLDRVRATVEDAVAKAIPYAVELRFRRARDGQEAWISARGRAIPGPDGALAGMAGIVQDVTAREEARRALHDREQRLRVATTVAALGIFEWHVLADQSLWENERMWEIFGRRPQDGTISMREFFRTVVHPEDKAAFRQAVTAALHSDGVLHATTRIRRGGPDEAGTAWRTIEMAGRFERDGPAGLPSRLIGVVADITDRRLAEERQSLLIRELHHRVKNTLATVQAIVGSTARTASSIDSFYEAFVGRIMSLAHTHSVLTEDVWQTASLRTLLENELRPYADGAMQPGTGGRVELDGPAVDLPSEVAVPIGMAIHEITTNAAKYGALSNRAGRVRIRWSLEPGPDRPRLRFHWQESGGPAVAPPTRQGFGSRLLQRVLTTQVQAEVATDYAPGGFALTMLAPLPARNAALNPLAAL</sequence>
<dbReference type="EMBL" id="AP014705">
    <property type="protein sequence ID" value="BAQ49134.1"/>
    <property type="molecule type" value="Genomic_DNA"/>
</dbReference>
<dbReference type="Pfam" id="PF07536">
    <property type="entry name" value="HWE_HK"/>
    <property type="match status" value="1"/>
</dbReference>
<evidence type="ECO:0000256" key="2">
    <source>
        <dbReference type="ARBA" id="ARBA00012438"/>
    </source>
</evidence>
<dbReference type="PATRIC" id="fig|270351.10.peg.6176"/>